<proteinExistence type="predicted"/>
<dbReference type="Proteomes" id="UP000602381">
    <property type="component" value="Unassembled WGS sequence"/>
</dbReference>
<comment type="caution">
    <text evidence="1">The sequence shown here is derived from an EMBL/GenBank/DDBJ whole genome shotgun (WGS) entry which is preliminary data.</text>
</comment>
<sequence>MLVLHAHPSSSLALKLRKILALKGCTYGLTENGDPFDKDEAGIYIQWGRRFFSGAQLATLALEAACPEPTLFPNGNNGMPLALGFWSAHAIRASEENPETLLAHAQLLARQLADGRPYLQGTRPGLADVEGWFFLTSCPAIKRPDAHLASWHRRVHALGLGTAQTMTLTDCAAIPEEKAAQTLKLGPLASDERFDHPVLGTGNLAYPLL</sequence>
<evidence type="ECO:0000313" key="2">
    <source>
        <dbReference type="Proteomes" id="UP000602381"/>
    </source>
</evidence>
<accession>A0ABQ2LIC2</accession>
<dbReference type="SUPFAM" id="SSF47616">
    <property type="entry name" value="GST C-terminal domain-like"/>
    <property type="match status" value="1"/>
</dbReference>
<dbReference type="EMBL" id="BMOV01000013">
    <property type="protein sequence ID" value="GGO16950.1"/>
    <property type="molecule type" value="Genomic_DNA"/>
</dbReference>
<evidence type="ECO:0000313" key="1">
    <source>
        <dbReference type="EMBL" id="GGO16950.1"/>
    </source>
</evidence>
<protein>
    <recommendedName>
        <fullName evidence="3">Glutathione S-transferase</fullName>
    </recommendedName>
</protein>
<organism evidence="1 2">
    <name type="scientific">Iodidimonas muriae</name>
    <dbReference type="NCBI Taxonomy" id="261467"/>
    <lineage>
        <taxon>Bacteria</taxon>
        <taxon>Pseudomonadati</taxon>
        <taxon>Pseudomonadota</taxon>
        <taxon>Alphaproteobacteria</taxon>
        <taxon>Iodidimonadales</taxon>
        <taxon>Iodidimonadaceae</taxon>
        <taxon>Iodidimonas</taxon>
    </lineage>
</organism>
<name>A0ABQ2LIC2_9PROT</name>
<gene>
    <name evidence="1" type="ORF">GCM10007972_26580</name>
</gene>
<dbReference type="RefSeq" id="WP_150006145.1">
    <property type="nucleotide sequence ID" value="NZ_BMOV01000013.1"/>
</dbReference>
<dbReference type="InterPro" id="IPR036282">
    <property type="entry name" value="Glutathione-S-Trfase_C_sf"/>
</dbReference>
<evidence type="ECO:0008006" key="3">
    <source>
        <dbReference type="Google" id="ProtNLM"/>
    </source>
</evidence>
<keyword evidence="2" id="KW-1185">Reference proteome</keyword>
<reference evidence="2" key="1">
    <citation type="journal article" date="2019" name="Int. J. Syst. Evol. Microbiol.">
        <title>The Global Catalogue of Microorganisms (GCM) 10K type strain sequencing project: providing services to taxonomists for standard genome sequencing and annotation.</title>
        <authorList>
            <consortium name="The Broad Institute Genomics Platform"/>
            <consortium name="The Broad Institute Genome Sequencing Center for Infectious Disease"/>
            <person name="Wu L."/>
            <person name="Ma J."/>
        </authorList>
    </citation>
    <scope>NUCLEOTIDE SEQUENCE [LARGE SCALE GENOMIC DNA]</scope>
    <source>
        <strain evidence="2">JCM 17843</strain>
    </source>
</reference>